<evidence type="ECO:0000313" key="4">
    <source>
        <dbReference type="Proteomes" id="UP000217257"/>
    </source>
</evidence>
<keyword evidence="2" id="KW-0812">Transmembrane</keyword>
<gene>
    <name evidence="3" type="ORF">CYFUS_009461</name>
</gene>
<accession>A0A250JK20</accession>
<keyword evidence="2" id="KW-1133">Transmembrane helix</keyword>
<dbReference type="Proteomes" id="UP000217257">
    <property type="component" value="Chromosome"/>
</dbReference>
<organism evidence="3 4">
    <name type="scientific">Cystobacter fuscus</name>
    <dbReference type="NCBI Taxonomy" id="43"/>
    <lineage>
        <taxon>Bacteria</taxon>
        <taxon>Pseudomonadati</taxon>
        <taxon>Myxococcota</taxon>
        <taxon>Myxococcia</taxon>
        <taxon>Myxococcales</taxon>
        <taxon>Cystobacterineae</taxon>
        <taxon>Archangiaceae</taxon>
        <taxon>Cystobacter</taxon>
    </lineage>
</organism>
<sequence>MSDENKAQGSITANLSEREQVERTADRLRDELLLTLEELDRRRERALDIKYQVRQVLESNRETLLAVGGVALAVVVVGAGFSWWNERRQARIVWERRGRALRRAWAHPDQVASSARQQPLALELGRKLVFIFGSALASALAKNAVATLVPSSETPSTRQGNKRMGLHLMQQEARA</sequence>
<keyword evidence="2" id="KW-0472">Membrane</keyword>
<dbReference type="AlphaFoldDB" id="A0A250JK20"/>
<evidence type="ECO:0000313" key="3">
    <source>
        <dbReference type="EMBL" id="ATB43980.1"/>
    </source>
</evidence>
<dbReference type="KEGG" id="cfus:CYFUS_009461"/>
<feature type="transmembrane region" description="Helical" evidence="2">
    <location>
        <begin position="64"/>
        <end position="84"/>
    </location>
</feature>
<dbReference type="EMBL" id="CP022098">
    <property type="protein sequence ID" value="ATB43980.1"/>
    <property type="molecule type" value="Genomic_DNA"/>
</dbReference>
<evidence type="ECO:0000256" key="1">
    <source>
        <dbReference type="SAM" id="Coils"/>
    </source>
</evidence>
<dbReference type="RefSeq" id="WP_095991319.1">
    <property type="nucleotide sequence ID" value="NZ_CP022098.1"/>
</dbReference>
<proteinExistence type="predicted"/>
<protein>
    <recommendedName>
        <fullName evidence="5">DUF3618 domain-containing protein</fullName>
    </recommendedName>
</protein>
<reference evidence="3 4" key="1">
    <citation type="submission" date="2017-06" db="EMBL/GenBank/DDBJ databases">
        <title>Sequencing and comparative analysis of myxobacterial genomes.</title>
        <authorList>
            <person name="Rupp O."/>
            <person name="Goesmann A."/>
            <person name="Sogaard-Andersen L."/>
        </authorList>
    </citation>
    <scope>NUCLEOTIDE SEQUENCE [LARGE SCALE GENOMIC DNA]</scope>
    <source>
        <strain evidence="3 4">DSM 52655</strain>
    </source>
</reference>
<feature type="coiled-coil region" evidence="1">
    <location>
        <begin position="11"/>
        <end position="49"/>
    </location>
</feature>
<keyword evidence="1" id="KW-0175">Coiled coil</keyword>
<evidence type="ECO:0008006" key="5">
    <source>
        <dbReference type="Google" id="ProtNLM"/>
    </source>
</evidence>
<evidence type="ECO:0000256" key="2">
    <source>
        <dbReference type="SAM" id="Phobius"/>
    </source>
</evidence>
<name>A0A250JK20_9BACT</name>